<organism evidence="1 2">
    <name type="scientific">Micromonospora azadirachtae</name>
    <dbReference type="NCBI Taxonomy" id="1970735"/>
    <lineage>
        <taxon>Bacteria</taxon>
        <taxon>Bacillati</taxon>
        <taxon>Actinomycetota</taxon>
        <taxon>Actinomycetes</taxon>
        <taxon>Micromonosporales</taxon>
        <taxon>Micromonosporaceae</taxon>
        <taxon>Micromonospora</taxon>
    </lineage>
</organism>
<reference evidence="2" key="1">
    <citation type="journal article" date="2019" name="Int. J. Syst. Evol. Microbiol.">
        <title>The Global Catalogue of Microorganisms (GCM) 10K type strain sequencing project: providing services to taxonomists for standard genome sequencing and annotation.</title>
        <authorList>
            <consortium name="The Broad Institute Genomics Platform"/>
            <consortium name="The Broad Institute Genome Sequencing Center for Infectious Disease"/>
            <person name="Wu L."/>
            <person name="Ma J."/>
        </authorList>
    </citation>
    <scope>NUCLEOTIDE SEQUENCE [LARGE SCALE GENOMIC DNA]</scope>
    <source>
        <strain evidence="2">JCM 32148</strain>
    </source>
</reference>
<comment type="caution">
    <text evidence="1">The sequence shown here is derived from an EMBL/GenBank/DDBJ whole genome shotgun (WGS) entry which is preliminary data.</text>
</comment>
<proteinExistence type="predicted"/>
<evidence type="ECO:0000313" key="1">
    <source>
        <dbReference type="EMBL" id="MFD0788161.1"/>
    </source>
</evidence>
<name>A0ABW3AC31_9ACTN</name>
<evidence type="ECO:0000313" key="2">
    <source>
        <dbReference type="Proteomes" id="UP001597053"/>
    </source>
</evidence>
<keyword evidence="2" id="KW-1185">Reference proteome</keyword>
<dbReference type="Proteomes" id="UP001597053">
    <property type="component" value="Unassembled WGS sequence"/>
</dbReference>
<protein>
    <submittedName>
        <fullName evidence="1">Peptidase S8</fullName>
    </submittedName>
</protein>
<feature type="non-terminal residue" evidence="1">
    <location>
        <position position="214"/>
    </location>
</feature>
<gene>
    <name evidence="1" type="ORF">ACFQZ8_29980</name>
</gene>
<dbReference type="EMBL" id="JBHTHM010002546">
    <property type="protein sequence ID" value="MFD0788161.1"/>
    <property type="molecule type" value="Genomic_DNA"/>
</dbReference>
<sequence>ADGVAVRTAVGLTVSGPVHTVTVRALDMAGQPGVAPVLTLFGEHPESDYLGWIPGEAQMQVEEGPYLLQALFEHGAPLDEQLTLVTDPELTVDRDLTLVLDPRKGTPVRIETPKPAEQHATISFYEHRIFGNGRQVDHGTMAFSTVQQVNVTPTRPVRQGEFEFSSRWQLVAPMVDARFSKVSGPLDINLMGQSPAPAGRRKLPVVWGGGGTPA</sequence>
<accession>A0ABW3AC31</accession>
<feature type="non-terminal residue" evidence="1">
    <location>
        <position position="1"/>
    </location>
</feature>